<dbReference type="SUPFAM" id="SSF69075">
    <property type="entry name" value="Glutamyl tRNA-reductase dimerization domain"/>
    <property type="match status" value="1"/>
</dbReference>
<feature type="binding site" evidence="9 11">
    <location>
        <begin position="48"/>
        <end position="51"/>
    </location>
    <ligand>
        <name>substrate</name>
    </ligand>
</feature>
<evidence type="ECO:0000256" key="14">
    <source>
        <dbReference type="RuleBase" id="RU000584"/>
    </source>
</evidence>
<dbReference type="Pfam" id="PF00745">
    <property type="entry name" value="GlutR_dimer"/>
    <property type="match status" value="1"/>
</dbReference>
<keyword evidence="5 9" id="KW-0560">Oxidoreductase</keyword>
<dbReference type="PANTHER" id="PTHR43013">
    <property type="entry name" value="GLUTAMYL-TRNA REDUCTASE"/>
    <property type="match status" value="1"/>
</dbReference>
<feature type="binding site" evidence="9 11">
    <location>
        <begin position="111"/>
        <end position="113"/>
    </location>
    <ligand>
        <name>substrate</name>
    </ligand>
</feature>
<organism evidence="18 19">
    <name type="scientific">Paraclostridium bifermentans</name>
    <name type="common">Clostridium bifermentans</name>
    <dbReference type="NCBI Taxonomy" id="1490"/>
    <lineage>
        <taxon>Bacteria</taxon>
        <taxon>Bacillati</taxon>
        <taxon>Bacillota</taxon>
        <taxon>Clostridia</taxon>
        <taxon>Peptostreptococcales</taxon>
        <taxon>Peptostreptococcaceae</taxon>
        <taxon>Paraclostridium</taxon>
    </lineage>
</organism>
<dbReference type="GO" id="GO:0050661">
    <property type="term" value="F:NADP binding"/>
    <property type="evidence" value="ECO:0007669"/>
    <property type="project" value="InterPro"/>
</dbReference>
<dbReference type="InterPro" id="IPR036291">
    <property type="entry name" value="NAD(P)-bd_dom_sf"/>
</dbReference>
<evidence type="ECO:0000256" key="4">
    <source>
        <dbReference type="ARBA" id="ARBA00022857"/>
    </source>
</evidence>
<comment type="miscellaneous">
    <text evidence="9">During catalysis, the active site Cys acts as a nucleophile attacking the alpha-carbonyl group of tRNA-bound glutamate with the formation of a thioester intermediate between enzyme and glutamate, and the concomitant release of tRNA(Glu). The thioester intermediate is finally reduced by direct hydride transfer from NADPH, to form the product GSA.</text>
</comment>
<feature type="domain" description="Glutamyl-tRNA reductase N-terminal" evidence="17">
    <location>
        <begin position="6"/>
        <end position="153"/>
    </location>
</feature>
<protein>
    <recommendedName>
        <fullName evidence="8 9">Glutamyl-tRNA reductase</fullName>
        <shortName evidence="9">GluTR</shortName>
        <ecNumber evidence="3 9">1.2.1.70</ecNumber>
    </recommendedName>
</protein>
<feature type="binding site" evidence="9 12">
    <location>
        <begin position="186"/>
        <end position="191"/>
    </location>
    <ligand>
        <name>NADP(+)</name>
        <dbReference type="ChEBI" id="CHEBI:58349"/>
    </ligand>
</feature>
<reference evidence="18 19" key="1">
    <citation type="submission" date="2018-09" db="EMBL/GenBank/DDBJ databases">
        <title>A clostridial neurotoxin that targets Anopheles mosquitoes.</title>
        <authorList>
            <person name="Contreras E."/>
            <person name="Masuyer G."/>
            <person name="Qureshi N."/>
            <person name="Chawla S."/>
            <person name="Lim H.L."/>
            <person name="Chen J."/>
            <person name="Stenmark P."/>
            <person name="Gill S."/>
        </authorList>
    </citation>
    <scope>NUCLEOTIDE SEQUENCE [LARGE SCALE GENOMIC DNA]</scope>
    <source>
        <strain evidence="18 19">Cbm</strain>
    </source>
</reference>
<dbReference type="PIRSF" id="PIRSF000445">
    <property type="entry name" value="4pyrrol_synth_GluRdtase"/>
    <property type="match status" value="1"/>
</dbReference>
<evidence type="ECO:0000259" key="15">
    <source>
        <dbReference type="Pfam" id="PF00745"/>
    </source>
</evidence>
<dbReference type="NCBIfam" id="TIGR01035">
    <property type="entry name" value="hemA"/>
    <property type="match status" value="1"/>
</dbReference>
<accession>A0A5P3XH40</accession>
<dbReference type="EC" id="1.2.1.70" evidence="3 9"/>
<dbReference type="Pfam" id="PF01488">
    <property type="entry name" value="Shikimate_DH"/>
    <property type="match status" value="1"/>
</dbReference>
<dbReference type="InterPro" id="IPR015896">
    <property type="entry name" value="4pyrrol_synth_GluRdtase_dimer"/>
</dbReference>
<evidence type="ECO:0000259" key="17">
    <source>
        <dbReference type="Pfam" id="PF05201"/>
    </source>
</evidence>
<feature type="domain" description="Tetrapyrrole biosynthesis glutamyl-tRNA reductase dimerisation" evidence="15">
    <location>
        <begin position="315"/>
        <end position="411"/>
    </location>
</feature>
<evidence type="ECO:0000256" key="10">
    <source>
        <dbReference type="PIRSR" id="PIRSR000445-1"/>
    </source>
</evidence>
<evidence type="ECO:0000256" key="12">
    <source>
        <dbReference type="PIRSR" id="PIRSR000445-3"/>
    </source>
</evidence>
<evidence type="ECO:0000256" key="3">
    <source>
        <dbReference type="ARBA" id="ARBA00012970"/>
    </source>
</evidence>
<keyword evidence="6 9" id="KW-0627">Porphyrin biosynthesis</keyword>
<dbReference type="GO" id="GO:0019353">
    <property type="term" value="P:protoporphyrinogen IX biosynthetic process from glutamate"/>
    <property type="evidence" value="ECO:0007669"/>
    <property type="project" value="TreeGrafter"/>
</dbReference>
<dbReference type="InterPro" id="IPR036343">
    <property type="entry name" value="GluRdtase_N_sf"/>
</dbReference>
<comment type="domain">
    <text evidence="9">Possesses an unusual extended V-shaped dimeric structure with each monomer consisting of three distinct domains arranged along a curved 'spinal' alpha-helix. The N-terminal catalytic domain specifically recognizes the glutamate moiety of the substrate. The second domain is the NADPH-binding domain, and the third C-terminal domain is responsible for dimerization.</text>
</comment>
<evidence type="ECO:0000259" key="16">
    <source>
        <dbReference type="Pfam" id="PF01488"/>
    </source>
</evidence>
<comment type="function">
    <text evidence="9">Catalyzes the NADPH-dependent reduction of glutamyl-tRNA(Glu) to glutamate 1-semialdehyde (GSA).</text>
</comment>
<dbReference type="InterPro" id="IPR000343">
    <property type="entry name" value="4pyrrol_synth_GluRdtase"/>
</dbReference>
<evidence type="ECO:0000256" key="1">
    <source>
        <dbReference type="ARBA" id="ARBA00005059"/>
    </source>
</evidence>
<feature type="active site" description="Nucleophile" evidence="9 10">
    <location>
        <position position="49"/>
    </location>
</feature>
<dbReference type="UniPathway" id="UPA00251">
    <property type="reaction ID" value="UER00316"/>
</dbReference>
<dbReference type="Gene3D" id="3.30.460.30">
    <property type="entry name" value="Glutamyl-tRNA reductase, N-terminal domain"/>
    <property type="match status" value="1"/>
</dbReference>
<dbReference type="Proteomes" id="UP000326961">
    <property type="component" value="Chromosome"/>
</dbReference>
<dbReference type="Gene3D" id="3.40.50.720">
    <property type="entry name" value="NAD(P)-binding Rossmann-like Domain"/>
    <property type="match status" value="1"/>
</dbReference>
<dbReference type="Pfam" id="PF05201">
    <property type="entry name" value="GlutR_N"/>
    <property type="match status" value="1"/>
</dbReference>
<keyword evidence="4 9" id="KW-0521">NADP</keyword>
<comment type="pathway">
    <text evidence="1 9 14">Porphyrin-containing compound metabolism; protoporphyrin-IX biosynthesis; 5-aminolevulinate from L-glutamyl-tRNA(Glu): step 1/2.</text>
</comment>
<feature type="site" description="Important for activity" evidence="9 13">
    <location>
        <position position="96"/>
    </location>
</feature>
<proteinExistence type="inferred from homology"/>
<evidence type="ECO:0000313" key="18">
    <source>
        <dbReference type="EMBL" id="QEZ69671.1"/>
    </source>
</evidence>
<feature type="binding site" evidence="9 11">
    <location>
        <position position="106"/>
    </location>
    <ligand>
        <name>substrate</name>
    </ligand>
</feature>
<comment type="subunit">
    <text evidence="9">Homodimer.</text>
</comment>
<dbReference type="InterPro" id="IPR018214">
    <property type="entry name" value="GluRdtase_CS"/>
</dbReference>
<comment type="catalytic activity">
    <reaction evidence="7 9 14">
        <text>(S)-4-amino-5-oxopentanoate + tRNA(Glu) + NADP(+) = L-glutamyl-tRNA(Glu) + NADPH + H(+)</text>
        <dbReference type="Rhea" id="RHEA:12344"/>
        <dbReference type="Rhea" id="RHEA-COMP:9663"/>
        <dbReference type="Rhea" id="RHEA-COMP:9680"/>
        <dbReference type="ChEBI" id="CHEBI:15378"/>
        <dbReference type="ChEBI" id="CHEBI:57501"/>
        <dbReference type="ChEBI" id="CHEBI:57783"/>
        <dbReference type="ChEBI" id="CHEBI:58349"/>
        <dbReference type="ChEBI" id="CHEBI:78442"/>
        <dbReference type="ChEBI" id="CHEBI:78520"/>
        <dbReference type="EC" id="1.2.1.70"/>
    </reaction>
</comment>
<comment type="similarity">
    <text evidence="2 9 14">Belongs to the glutamyl-tRNA reductase family.</text>
</comment>
<gene>
    <name evidence="9" type="primary">hemA</name>
    <name evidence="18" type="ORF">D4A35_12565</name>
</gene>
<evidence type="ECO:0000256" key="8">
    <source>
        <dbReference type="ARBA" id="ARBA00068659"/>
    </source>
</evidence>
<name>A0A5P3XH40_PARBF</name>
<dbReference type="PROSITE" id="PS00747">
    <property type="entry name" value="GLUTR"/>
    <property type="match status" value="1"/>
</dbReference>
<dbReference type="SUPFAM" id="SSF51735">
    <property type="entry name" value="NAD(P)-binding Rossmann-fold domains"/>
    <property type="match status" value="1"/>
</dbReference>
<evidence type="ECO:0000256" key="7">
    <source>
        <dbReference type="ARBA" id="ARBA00047464"/>
    </source>
</evidence>
<dbReference type="CDD" id="cd05213">
    <property type="entry name" value="NAD_bind_Glutamyl_tRNA_reduct"/>
    <property type="match status" value="1"/>
</dbReference>
<sequence length="411" mass="47444">MDFAVVGVNHNNTPINIRETVSFTDTQKIEGINFLLDNGIEEAIILSTCNRSEVYIYSNNILDKVEVVKNFYQDYFDVENIEEFLFNKTGEEAIKHVFNVSAGLDSLVLGEDQILGQVKDAHDFARQLGSSKKVFNKLFREAITVSKDIKTTTKISHQPLSISYIGIKCLKEKMGSLENKNALVIGLGKMSKLAMKHLEEEQLNHIYVTNRSYEKLKSIQEEYKNLIPIKYEDRYEVMDKVDIVISATASPHTVLKKAEMPKTSNKLIMMDIALPRDIDKNLNEFENIEVYDIDDLKKISEANDKKRRELASIGELIIDEKIEEFNEWLDTIKIDPTIQSLNDKCSDIREDTLDYIYRKLDLNCREKKIIDKMLTSALKRLVREPIINLKQIKDSGKQDEYIKIVEELFDL</sequence>
<evidence type="ECO:0000313" key="19">
    <source>
        <dbReference type="Proteomes" id="UP000326961"/>
    </source>
</evidence>
<dbReference type="HAMAP" id="MF_00087">
    <property type="entry name" value="Glu_tRNA_reductase"/>
    <property type="match status" value="1"/>
</dbReference>
<evidence type="ECO:0000256" key="11">
    <source>
        <dbReference type="PIRSR" id="PIRSR000445-2"/>
    </source>
</evidence>
<feature type="domain" description="Quinate/shikimate 5-dehydrogenase/glutamyl-tRNA reductase" evidence="16">
    <location>
        <begin position="171"/>
        <end position="299"/>
    </location>
</feature>
<feature type="binding site" evidence="9 11">
    <location>
        <position position="117"/>
    </location>
    <ligand>
        <name>substrate</name>
    </ligand>
</feature>
<dbReference type="PANTHER" id="PTHR43013:SF1">
    <property type="entry name" value="GLUTAMYL-TRNA REDUCTASE"/>
    <property type="match status" value="1"/>
</dbReference>
<dbReference type="SUPFAM" id="SSF69742">
    <property type="entry name" value="Glutamyl tRNA-reductase catalytic, N-terminal domain"/>
    <property type="match status" value="1"/>
</dbReference>
<dbReference type="RefSeq" id="WP_150886866.1">
    <property type="nucleotide sequence ID" value="NZ_CP032452.1"/>
</dbReference>
<evidence type="ECO:0000256" key="2">
    <source>
        <dbReference type="ARBA" id="ARBA00005916"/>
    </source>
</evidence>
<dbReference type="GO" id="GO:0008883">
    <property type="term" value="F:glutamyl-tRNA reductase activity"/>
    <property type="evidence" value="ECO:0007669"/>
    <property type="project" value="UniProtKB-UniRule"/>
</dbReference>
<evidence type="ECO:0000256" key="9">
    <source>
        <dbReference type="HAMAP-Rule" id="MF_00087"/>
    </source>
</evidence>
<dbReference type="FunFam" id="3.30.460.30:FF:000001">
    <property type="entry name" value="Glutamyl-tRNA reductase"/>
    <property type="match status" value="1"/>
</dbReference>
<evidence type="ECO:0000256" key="5">
    <source>
        <dbReference type="ARBA" id="ARBA00023002"/>
    </source>
</evidence>
<dbReference type="EMBL" id="CP032452">
    <property type="protein sequence ID" value="QEZ69671.1"/>
    <property type="molecule type" value="Genomic_DNA"/>
</dbReference>
<dbReference type="InterPro" id="IPR036453">
    <property type="entry name" value="GluRdtase_dimer_dom_sf"/>
</dbReference>
<dbReference type="AlphaFoldDB" id="A0A5P3XH40"/>
<dbReference type="InterPro" id="IPR015895">
    <property type="entry name" value="4pyrrol_synth_GluRdtase_N"/>
</dbReference>
<dbReference type="InterPro" id="IPR006151">
    <property type="entry name" value="Shikm_DH/Glu-tRNA_Rdtase"/>
</dbReference>
<evidence type="ECO:0000256" key="13">
    <source>
        <dbReference type="PIRSR" id="PIRSR000445-4"/>
    </source>
</evidence>
<dbReference type="FunFam" id="3.40.50.720:FF:000031">
    <property type="entry name" value="Glutamyl-tRNA reductase"/>
    <property type="match status" value="1"/>
</dbReference>
<evidence type="ECO:0000256" key="6">
    <source>
        <dbReference type="ARBA" id="ARBA00023244"/>
    </source>
</evidence>